<evidence type="ECO:0000313" key="2">
    <source>
        <dbReference type="Proteomes" id="UP000789920"/>
    </source>
</evidence>
<accession>A0ACA9S4C1</accession>
<dbReference type="EMBL" id="CAJVQC010092440">
    <property type="protein sequence ID" value="CAG8826593.1"/>
    <property type="molecule type" value="Genomic_DNA"/>
</dbReference>
<sequence length="48" mass="5307">LCLRLDGDTDMLEMGESAYYFAEESPQANANGVNVAPMRDNILNDDNI</sequence>
<keyword evidence="2" id="KW-1185">Reference proteome</keyword>
<comment type="caution">
    <text evidence="1">The sequence shown here is derived from an EMBL/GenBank/DDBJ whole genome shotgun (WGS) entry which is preliminary data.</text>
</comment>
<dbReference type="Proteomes" id="UP000789920">
    <property type="component" value="Unassembled WGS sequence"/>
</dbReference>
<gene>
    <name evidence="1" type="ORF">RPERSI_LOCUS26772</name>
</gene>
<feature type="non-terminal residue" evidence="1">
    <location>
        <position position="1"/>
    </location>
</feature>
<evidence type="ECO:0000313" key="1">
    <source>
        <dbReference type="EMBL" id="CAG8826593.1"/>
    </source>
</evidence>
<proteinExistence type="predicted"/>
<organism evidence="1 2">
    <name type="scientific">Racocetra persica</name>
    <dbReference type="NCBI Taxonomy" id="160502"/>
    <lineage>
        <taxon>Eukaryota</taxon>
        <taxon>Fungi</taxon>
        <taxon>Fungi incertae sedis</taxon>
        <taxon>Mucoromycota</taxon>
        <taxon>Glomeromycotina</taxon>
        <taxon>Glomeromycetes</taxon>
        <taxon>Diversisporales</taxon>
        <taxon>Gigasporaceae</taxon>
        <taxon>Racocetra</taxon>
    </lineage>
</organism>
<name>A0ACA9S4C1_9GLOM</name>
<reference evidence="1" key="1">
    <citation type="submission" date="2021-06" db="EMBL/GenBank/DDBJ databases">
        <authorList>
            <person name="Kallberg Y."/>
            <person name="Tangrot J."/>
            <person name="Rosling A."/>
        </authorList>
    </citation>
    <scope>NUCLEOTIDE SEQUENCE</scope>
    <source>
        <strain evidence="1">MA461A</strain>
    </source>
</reference>
<protein>
    <submittedName>
        <fullName evidence="1">29683_t:CDS:1</fullName>
    </submittedName>
</protein>